<dbReference type="InterPro" id="IPR038293">
    <property type="entry name" value="ATPase_inh_sub_z_sf"/>
</dbReference>
<accession>A0ABW4SBF1</accession>
<comment type="caution">
    <text evidence="1">The sequence shown here is derived from an EMBL/GenBank/DDBJ whole genome shotgun (WGS) entry which is preliminary data.</text>
</comment>
<reference evidence="2" key="1">
    <citation type="journal article" date="2019" name="Int. J. Syst. Evol. Microbiol.">
        <title>The Global Catalogue of Microorganisms (GCM) 10K type strain sequencing project: providing services to taxonomists for standard genome sequencing and annotation.</title>
        <authorList>
            <consortium name="The Broad Institute Genomics Platform"/>
            <consortium name="The Broad Institute Genome Sequencing Center for Infectious Disease"/>
            <person name="Wu L."/>
            <person name="Ma J."/>
        </authorList>
    </citation>
    <scope>NUCLEOTIDE SEQUENCE [LARGE SCALE GENOMIC DNA]</scope>
    <source>
        <strain evidence="2">CGMCC 4.7242</strain>
    </source>
</reference>
<gene>
    <name evidence="1" type="ORF">ACFSGJ_19315</name>
</gene>
<evidence type="ECO:0000313" key="1">
    <source>
        <dbReference type="EMBL" id="MFD1914358.1"/>
    </source>
</evidence>
<evidence type="ECO:0000313" key="2">
    <source>
        <dbReference type="Proteomes" id="UP001597353"/>
    </source>
</evidence>
<dbReference type="InterPro" id="IPR009945">
    <property type="entry name" value="ATPase_inh_sub_z"/>
</dbReference>
<dbReference type="PIRSF" id="PIRSF031780">
    <property type="entry name" value="UCP031780"/>
    <property type="match status" value="1"/>
</dbReference>
<keyword evidence="2" id="KW-1185">Reference proteome</keyword>
<proteinExistence type="predicted"/>
<dbReference type="Gene3D" id="1.10.790.20">
    <property type="entry name" value="Domain of unknown function DUF1476"/>
    <property type="match status" value="1"/>
</dbReference>
<dbReference type="Proteomes" id="UP001597353">
    <property type="component" value="Unassembled WGS sequence"/>
</dbReference>
<dbReference type="EMBL" id="JBHUGH010000037">
    <property type="protein sequence ID" value="MFD1914358.1"/>
    <property type="molecule type" value="Genomic_DNA"/>
</dbReference>
<organism evidence="1 2">
    <name type="scientific">Halodurantibacterium flavum</name>
    <dbReference type="NCBI Taxonomy" id="1382802"/>
    <lineage>
        <taxon>Bacteria</taxon>
        <taxon>Pseudomonadati</taxon>
        <taxon>Pseudomonadota</taxon>
        <taxon>Alphaproteobacteria</taxon>
        <taxon>Rhodobacterales</taxon>
        <taxon>Paracoccaceae</taxon>
        <taxon>Halodurantibacterium</taxon>
    </lineage>
</organism>
<name>A0ABW4SBF1_9RHOB</name>
<dbReference type="RefSeq" id="WP_390265656.1">
    <property type="nucleotide sequence ID" value="NZ_JBHUGH010000037.1"/>
</dbReference>
<sequence length="103" mass="11228">MSTFDERERAFEAKFAHDEEMAFKAVARRNKIVGLWAAGLLGKSGADADAYAMEVVRADFEEAGHEDVIRKLSADLGDKATEADIRTRLAAALIEAKGQLATE</sequence>
<protein>
    <submittedName>
        <fullName evidence="1">DUF1476 domain-containing protein</fullName>
    </submittedName>
</protein>
<dbReference type="Pfam" id="PF07345">
    <property type="entry name" value="ATPaseInh_sub_z"/>
    <property type="match status" value="1"/>
</dbReference>